<evidence type="ECO:0000256" key="9">
    <source>
        <dbReference type="ARBA" id="ARBA00023242"/>
    </source>
</evidence>
<dbReference type="Pfam" id="PF04145">
    <property type="entry name" value="Ctr"/>
    <property type="match status" value="1"/>
</dbReference>
<accession>A0AAE1HDX5</accession>
<evidence type="ECO:0000256" key="10">
    <source>
        <dbReference type="ARBA" id="ARBA00023269"/>
    </source>
</evidence>
<feature type="transmembrane region" description="Helical" evidence="11">
    <location>
        <begin position="329"/>
        <end position="348"/>
    </location>
</feature>
<evidence type="ECO:0000256" key="5">
    <source>
        <dbReference type="ARBA" id="ARBA00022692"/>
    </source>
</evidence>
<reference evidence="14" key="1">
    <citation type="submission" date="2021-07" db="EMBL/GenBank/DDBJ databases">
        <authorList>
            <person name="Catto M.A."/>
            <person name="Jacobson A."/>
            <person name="Kennedy G."/>
            <person name="Labadie P."/>
            <person name="Hunt B.G."/>
            <person name="Srinivasan R."/>
        </authorList>
    </citation>
    <scope>NUCLEOTIDE SEQUENCE</scope>
    <source>
        <strain evidence="14">PL_HMW_Pooled</strain>
        <tissue evidence="14">Head</tissue>
    </source>
</reference>
<comment type="similarity">
    <text evidence="11">Belongs to the copper transporter (Ctr) (TC 1.A.56) family. SLC31A subfamily.</text>
</comment>
<dbReference type="Gene3D" id="1.10.20.10">
    <property type="entry name" value="Histone, subunit A"/>
    <property type="match status" value="1"/>
</dbReference>
<organism evidence="14 15">
    <name type="scientific">Frankliniella fusca</name>
    <dbReference type="NCBI Taxonomy" id="407009"/>
    <lineage>
        <taxon>Eukaryota</taxon>
        <taxon>Metazoa</taxon>
        <taxon>Ecdysozoa</taxon>
        <taxon>Arthropoda</taxon>
        <taxon>Hexapoda</taxon>
        <taxon>Insecta</taxon>
        <taxon>Pterygota</taxon>
        <taxon>Neoptera</taxon>
        <taxon>Paraneoptera</taxon>
        <taxon>Thysanoptera</taxon>
        <taxon>Terebrantia</taxon>
        <taxon>Thripoidea</taxon>
        <taxon>Thripidae</taxon>
        <taxon>Frankliniella</taxon>
    </lineage>
</organism>
<keyword evidence="10" id="KW-0544">Nucleosome core</keyword>
<dbReference type="GO" id="GO:0030527">
    <property type="term" value="F:structural constituent of chromatin"/>
    <property type="evidence" value="ECO:0007669"/>
    <property type="project" value="InterPro"/>
</dbReference>
<keyword evidence="9" id="KW-0539">Nucleus</keyword>
<keyword evidence="6 11" id="KW-1133">Transmembrane helix</keyword>
<keyword evidence="7" id="KW-0238">DNA-binding</keyword>
<feature type="transmembrane region" description="Helical" evidence="11">
    <location>
        <begin position="305"/>
        <end position="323"/>
    </location>
</feature>
<sequence length="363" mass="41798">MRRKMPSSKRRKSVSPLRKVPSSPRRPNQPTPSSPTKRKSSSNTTKSPRKSLQNTTADVSRRTRRLKNGTKALREIRALQRTTRLLIPKASFCRVVKEIMNSFAYHDLRIQSTALEALQEAAEMYMIQFFEDSLLCCLHAKRVTLMPKDCHLMRRLRGPNEIFLYSIMEGHHDHGAHSEHMGHEHHHVPDSSSVADLHSDHSSHSGGHSMIFHFGFNETILFDCWKTTSPTTLFASCLGIIILSALYEGLKYFREYLFWKSYNKNVQYRSVEIPGNKNVVRDDQVVTMVGEVITKQPLSMFSRMHALQTFLHIIQLTISYLLMLIFMTFNVWLCISVVFGAALGYFMFGWKKPVVVDVTEHCH</sequence>
<dbReference type="AlphaFoldDB" id="A0AAE1HDX5"/>
<keyword evidence="5 11" id="KW-0812">Transmembrane</keyword>
<keyword evidence="11" id="KW-0187">Copper transport</keyword>
<dbReference type="Proteomes" id="UP001219518">
    <property type="component" value="Unassembled WGS sequence"/>
</dbReference>
<keyword evidence="11" id="KW-0813">Transport</keyword>
<dbReference type="SUPFAM" id="SSF47113">
    <property type="entry name" value="Histone-fold"/>
    <property type="match status" value="1"/>
</dbReference>
<dbReference type="GO" id="GO:0003677">
    <property type="term" value="F:DNA binding"/>
    <property type="evidence" value="ECO:0007669"/>
    <property type="project" value="UniProtKB-KW"/>
</dbReference>
<dbReference type="GO" id="GO:0046982">
    <property type="term" value="F:protein heterodimerization activity"/>
    <property type="evidence" value="ECO:0007669"/>
    <property type="project" value="InterPro"/>
</dbReference>
<feature type="compositionally biased region" description="Basic residues" evidence="12">
    <location>
        <begin position="1"/>
        <end position="13"/>
    </location>
</feature>
<dbReference type="SMART" id="SM00428">
    <property type="entry name" value="H3"/>
    <property type="match status" value="1"/>
</dbReference>
<comment type="subcellular location">
    <subcellularLocation>
        <location evidence="2">Chromosome</location>
    </subcellularLocation>
    <subcellularLocation>
        <location evidence="11">Membrane</location>
        <topology evidence="11">Multi-pass membrane protein</topology>
    </subcellularLocation>
    <subcellularLocation>
        <location evidence="1">Nucleus</location>
    </subcellularLocation>
</comment>
<evidence type="ECO:0000313" key="15">
    <source>
        <dbReference type="Proteomes" id="UP001219518"/>
    </source>
</evidence>
<evidence type="ECO:0000256" key="8">
    <source>
        <dbReference type="ARBA" id="ARBA00023136"/>
    </source>
</evidence>
<dbReference type="EMBL" id="JAHWGI010000960">
    <property type="protein sequence ID" value="KAK3918780.1"/>
    <property type="molecule type" value="Genomic_DNA"/>
</dbReference>
<name>A0AAE1HDX5_9NEOP</name>
<feature type="region of interest" description="Disordered" evidence="12">
    <location>
        <begin position="176"/>
        <end position="202"/>
    </location>
</feature>
<keyword evidence="11" id="KW-0186">Copper</keyword>
<evidence type="ECO:0000256" key="4">
    <source>
        <dbReference type="ARBA" id="ARBA00022454"/>
    </source>
</evidence>
<dbReference type="PRINTS" id="PR00622">
    <property type="entry name" value="HISTONEH3"/>
</dbReference>
<evidence type="ECO:0000313" key="14">
    <source>
        <dbReference type="EMBL" id="KAK3918780.1"/>
    </source>
</evidence>
<evidence type="ECO:0000256" key="2">
    <source>
        <dbReference type="ARBA" id="ARBA00004286"/>
    </source>
</evidence>
<gene>
    <name evidence="14" type="ORF">KUF71_008028</name>
</gene>
<keyword evidence="4" id="KW-0158">Chromosome</keyword>
<evidence type="ECO:0000256" key="6">
    <source>
        <dbReference type="ARBA" id="ARBA00022989"/>
    </source>
</evidence>
<feature type="region of interest" description="Disordered" evidence="12">
    <location>
        <begin position="1"/>
        <end position="67"/>
    </location>
</feature>
<dbReference type="PANTHER" id="PTHR12483:SF115">
    <property type="entry name" value="COPPER TRANSPORT PROTEIN"/>
    <property type="match status" value="1"/>
</dbReference>
<dbReference type="Pfam" id="PF00125">
    <property type="entry name" value="Histone"/>
    <property type="match status" value="1"/>
</dbReference>
<proteinExistence type="inferred from homology"/>
<evidence type="ECO:0000256" key="12">
    <source>
        <dbReference type="SAM" id="MobiDB-lite"/>
    </source>
</evidence>
<dbReference type="InterPro" id="IPR000164">
    <property type="entry name" value="Histone_H3/CENP-A"/>
</dbReference>
<dbReference type="GO" id="GO:0000786">
    <property type="term" value="C:nucleosome"/>
    <property type="evidence" value="ECO:0007669"/>
    <property type="project" value="UniProtKB-KW"/>
</dbReference>
<evidence type="ECO:0000256" key="3">
    <source>
        <dbReference type="ARBA" id="ARBA00010343"/>
    </source>
</evidence>
<dbReference type="InterPro" id="IPR007125">
    <property type="entry name" value="H2A/H2B/H3"/>
</dbReference>
<evidence type="ECO:0000259" key="13">
    <source>
        <dbReference type="Pfam" id="PF00125"/>
    </source>
</evidence>
<feature type="domain" description="Core Histone H2A/H2B/H3" evidence="13">
    <location>
        <begin position="69"/>
        <end position="156"/>
    </location>
</feature>
<dbReference type="CDD" id="cd22911">
    <property type="entry name" value="HFD_H3"/>
    <property type="match status" value="1"/>
</dbReference>
<evidence type="ECO:0000256" key="7">
    <source>
        <dbReference type="ARBA" id="ARBA00023125"/>
    </source>
</evidence>
<dbReference type="InterPro" id="IPR007274">
    <property type="entry name" value="Cop_transporter"/>
</dbReference>
<dbReference type="InterPro" id="IPR009072">
    <property type="entry name" value="Histone-fold"/>
</dbReference>
<keyword evidence="8 11" id="KW-0472">Membrane</keyword>
<dbReference type="GO" id="GO:0005375">
    <property type="term" value="F:copper ion transmembrane transporter activity"/>
    <property type="evidence" value="ECO:0007669"/>
    <property type="project" value="UniProtKB-UniRule"/>
</dbReference>
<dbReference type="GO" id="GO:0016020">
    <property type="term" value="C:membrane"/>
    <property type="evidence" value="ECO:0007669"/>
    <property type="project" value="UniProtKB-SubCell"/>
</dbReference>
<evidence type="ECO:0000256" key="11">
    <source>
        <dbReference type="RuleBase" id="RU367022"/>
    </source>
</evidence>
<dbReference type="PANTHER" id="PTHR12483">
    <property type="entry name" value="SOLUTE CARRIER FAMILY 31 COPPER TRANSPORTERS"/>
    <property type="match status" value="1"/>
</dbReference>
<dbReference type="FunFam" id="1.10.20.10:FF:000085">
    <property type="entry name" value="Histone H3.2"/>
    <property type="match status" value="1"/>
</dbReference>
<comment type="caution">
    <text evidence="14">The sequence shown here is derived from an EMBL/GenBank/DDBJ whole genome shotgun (WGS) entry which is preliminary data.</text>
</comment>
<comment type="similarity">
    <text evidence="3">Belongs to the histone H3 family.</text>
</comment>
<reference evidence="14" key="2">
    <citation type="journal article" date="2023" name="BMC Genomics">
        <title>Pest status, molecular evolution, and epigenetic factors derived from the genome assembly of Frankliniella fusca, a thysanopteran phytovirus vector.</title>
        <authorList>
            <person name="Catto M.A."/>
            <person name="Labadie P.E."/>
            <person name="Jacobson A.L."/>
            <person name="Kennedy G.G."/>
            <person name="Srinivasan R."/>
            <person name="Hunt B.G."/>
        </authorList>
    </citation>
    <scope>NUCLEOTIDE SEQUENCE</scope>
    <source>
        <strain evidence="14">PL_HMW_Pooled</strain>
    </source>
</reference>
<keyword evidence="11" id="KW-0406">Ion transport</keyword>
<dbReference type="GO" id="GO:0005634">
    <property type="term" value="C:nucleus"/>
    <property type="evidence" value="ECO:0007669"/>
    <property type="project" value="UniProtKB-SubCell"/>
</dbReference>
<keyword evidence="15" id="KW-1185">Reference proteome</keyword>
<protein>
    <recommendedName>
        <fullName evidence="11">Copper transport protein</fullName>
    </recommendedName>
</protein>
<evidence type="ECO:0000256" key="1">
    <source>
        <dbReference type="ARBA" id="ARBA00004123"/>
    </source>
</evidence>